<dbReference type="RefSeq" id="WP_090257856.1">
    <property type="nucleotide sequence ID" value="NZ_FOIR01000001.1"/>
</dbReference>
<dbReference type="Proteomes" id="UP000199437">
    <property type="component" value="Unassembled WGS sequence"/>
</dbReference>
<reference evidence="3" key="1">
    <citation type="submission" date="2016-10" db="EMBL/GenBank/DDBJ databases">
        <authorList>
            <person name="Varghese N."/>
            <person name="Submissions S."/>
        </authorList>
    </citation>
    <scope>NUCLEOTIDE SEQUENCE [LARGE SCALE GENOMIC DNA]</scope>
    <source>
        <strain evidence="3">CGMCC 1.12402</strain>
    </source>
</reference>
<dbReference type="GeneID" id="99986198"/>
<organism evidence="2 3">
    <name type="scientific">Roseivirga pacifica</name>
    <dbReference type="NCBI Taxonomy" id="1267423"/>
    <lineage>
        <taxon>Bacteria</taxon>
        <taxon>Pseudomonadati</taxon>
        <taxon>Bacteroidota</taxon>
        <taxon>Cytophagia</taxon>
        <taxon>Cytophagales</taxon>
        <taxon>Roseivirgaceae</taxon>
        <taxon>Roseivirga</taxon>
    </lineage>
</organism>
<dbReference type="STRING" id="1267423.SAMN05216290_1472"/>
<dbReference type="InterPro" id="IPR014973">
    <property type="entry name" value="DUF1835"/>
</dbReference>
<accession>A0A1I0NUF5</accession>
<dbReference type="EMBL" id="FOIR01000001">
    <property type="protein sequence ID" value="SEW05186.1"/>
    <property type="molecule type" value="Genomic_DNA"/>
</dbReference>
<dbReference type="AlphaFoldDB" id="A0A1I0NUF5"/>
<gene>
    <name evidence="2" type="ORF">SAMN05216290_1472</name>
</gene>
<evidence type="ECO:0000313" key="3">
    <source>
        <dbReference type="Proteomes" id="UP000199437"/>
    </source>
</evidence>
<protein>
    <recommendedName>
        <fullName evidence="1">DUF1835 domain-containing protein</fullName>
    </recommendedName>
</protein>
<evidence type="ECO:0000259" key="1">
    <source>
        <dbReference type="Pfam" id="PF08874"/>
    </source>
</evidence>
<feature type="domain" description="DUF1835" evidence="1">
    <location>
        <begin position="4"/>
        <end position="110"/>
    </location>
</feature>
<sequence length="304" mass="35065">MKTIHILNGDSTLAIFNKSGLEGEILVWRDVLSQGPVNAPFGSDQFWADREAYMTSSFEIEPGKFQTDVIDPFKAFVSKIGTYKQVVLWFEYDLFCQINMLALMSYLGEKVEPGTELSLVCTGHIEGYDKLMGLGELPADIYTQLYNTRLKLGTREFEYAQGAYSTYTSTEADDLYTYMIMPFHELPYLAAAFEAHWKRFPSIETGLSEIEEKMLEFIKEGVKTDRELVGKMLRWQTTHGFGDLQYFEILERIKPLFTNFETLELKPSLDKATIESLIDRNYWLGGAKANKWQYNPDTQEIERK</sequence>
<proteinExistence type="predicted"/>
<keyword evidence="3" id="KW-1185">Reference proteome</keyword>
<dbReference type="Pfam" id="PF08874">
    <property type="entry name" value="DUF1835"/>
    <property type="match status" value="1"/>
</dbReference>
<name>A0A1I0NUF5_9BACT</name>
<evidence type="ECO:0000313" key="2">
    <source>
        <dbReference type="EMBL" id="SEW05186.1"/>
    </source>
</evidence>
<dbReference type="OrthoDB" id="127805at2"/>